<dbReference type="SMART" id="SM00220">
    <property type="entry name" value="S_TKc"/>
    <property type="match status" value="1"/>
</dbReference>
<comment type="similarity">
    <text evidence="2">In the N-terminal section; belongs to the leguminous lectin family.</text>
</comment>
<evidence type="ECO:0000313" key="16">
    <source>
        <dbReference type="EMBL" id="KAH9306754.1"/>
    </source>
</evidence>
<keyword evidence="17" id="KW-1185">Reference proteome</keyword>
<evidence type="ECO:0000256" key="6">
    <source>
        <dbReference type="ARBA" id="ARBA00022692"/>
    </source>
</evidence>
<dbReference type="PANTHER" id="PTHR47986:SF1">
    <property type="entry name" value="OS04G0685900 PROTEIN"/>
    <property type="match status" value="1"/>
</dbReference>
<dbReference type="InterPro" id="IPR052422">
    <property type="entry name" value="Auxin_Ser/Thr_Kinase"/>
</dbReference>
<feature type="domain" description="Protein kinase" evidence="15">
    <location>
        <begin position="1"/>
        <end position="174"/>
    </location>
</feature>
<evidence type="ECO:0000256" key="12">
    <source>
        <dbReference type="ARBA" id="ARBA00023136"/>
    </source>
</evidence>
<keyword evidence="9" id="KW-0547">Nucleotide-binding</keyword>
<dbReference type="PROSITE" id="PS50011">
    <property type="entry name" value="PROTEIN_KINASE_DOM"/>
    <property type="match status" value="1"/>
</dbReference>
<comment type="caution">
    <text evidence="16">The sequence shown here is derived from an EMBL/GenBank/DDBJ whole genome shotgun (WGS) entry which is preliminary data.</text>
</comment>
<keyword evidence="4" id="KW-1003">Cell membrane</keyword>
<evidence type="ECO:0000256" key="3">
    <source>
        <dbReference type="ARBA" id="ARBA00010217"/>
    </source>
</evidence>
<name>A0AA38KKI7_TAXCH</name>
<dbReference type="FunFam" id="1.10.510.10:FF:000240">
    <property type="entry name" value="Lectin-domain containing receptor kinase A4.3"/>
    <property type="match status" value="1"/>
</dbReference>
<keyword evidence="14" id="KW-0325">Glycoprotein</keyword>
<proteinExistence type="inferred from homology"/>
<evidence type="ECO:0000256" key="8">
    <source>
        <dbReference type="ARBA" id="ARBA00022737"/>
    </source>
</evidence>
<dbReference type="GO" id="GO:0005886">
    <property type="term" value="C:plasma membrane"/>
    <property type="evidence" value="ECO:0007669"/>
    <property type="project" value="UniProtKB-SubCell"/>
</dbReference>
<comment type="subcellular location">
    <subcellularLocation>
        <location evidence="1">Cell membrane</location>
        <topology evidence="1">Single-pass type I membrane protein</topology>
    </subcellularLocation>
</comment>
<evidence type="ECO:0000256" key="4">
    <source>
        <dbReference type="ARBA" id="ARBA00022475"/>
    </source>
</evidence>
<keyword evidence="5" id="KW-0433">Leucine-rich repeat</keyword>
<dbReference type="GO" id="GO:0004672">
    <property type="term" value="F:protein kinase activity"/>
    <property type="evidence" value="ECO:0007669"/>
    <property type="project" value="InterPro"/>
</dbReference>
<dbReference type="OMA" id="EVEYSIW"/>
<dbReference type="InterPro" id="IPR001245">
    <property type="entry name" value="Ser-Thr/Tyr_kinase_cat_dom"/>
</dbReference>
<dbReference type="PROSITE" id="PS00108">
    <property type="entry name" value="PROTEIN_KINASE_ST"/>
    <property type="match status" value="1"/>
</dbReference>
<accession>A0AA38KKI7</accession>
<evidence type="ECO:0000256" key="13">
    <source>
        <dbReference type="ARBA" id="ARBA00023170"/>
    </source>
</evidence>
<sequence>MLGKVRHKNLVALLGYCTDNGERLLVYEYMPQGTLSQHLFNWEQNGVKPLDWNARLYIALDVAHGMQYLHNLAYKIIIHRDLKPSNILLDDNLRAKVSDFGLAKLAPEDKASVETRLAGTFGYLAPEYAATGRVNTKSDVYSFGVVLMELITGEKALDEKRSEDKIHLVPWFRH</sequence>
<dbReference type="InterPro" id="IPR011009">
    <property type="entry name" value="Kinase-like_dom_sf"/>
</dbReference>
<dbReference type="EMBL" id="JAHRHJ020000008">
    <property type="protein sequence ID" value="KAH9306754.1"/>
    <property type="molecule type" value="Genomic_DNA"/>
</dbReference>
<dbReference type="GO" id="GO:0002229">
    <property type="term" value="P:defense response to oomycetes"/>
    <property type="evidence" value="ECO:0007669"/>
    <property type="project" value="UniProtKB-ARBA"/>
</dbReference>
<keyword evidence="10" id="KW-0067">ATP-binding</keyword>
<evidence type="ECO:0000256" key="14">
    <source>
        <dbReference type="ARBA" id="ARBA00023180"/>
    </source>
</evidence>
<dbReference type="AlphaFoldDB" id="A0AA38KKI7"/>
<evidence type="ECO:0000256" key="10">
    <source>
        <dbReference type="ARBA" id="ARBA00022840"/>
    </source>
</evidence>
<keyword evidence="12" id="KW-0472">Membrane</keyword>
<dbReference type="InterPro" id="IPR000719">
    <property type="entry name" value="Prot_kinase_dom"/>
</dbReference>
<evidence type="ECO:0000256" key="7">
    <source>
        <dbReference type="ARBA" id="ARBA00022729"/>
    </source>
</evidence>
<gene>
    <name evidence="16" type="ORF">KI387_011158</name>
</gene>
<evidence type="ECO:0000259" key="15">
    <source>
        <dbReference type="PROSITE" id="PS50011"/>
    </source>
</evidence>
<evidence type="ECO:0000313" key="17">
    <source>
        <dbReference type="Proteomes" id="UP000824469"/>
    </source>
</evidence>
<keyword evidence="13" id="KW-0675">Receptor</keyword>
<dbReference type="Gene3D" id="3.30.200.20">
    <property type="entry name" value="Phosphorylase Kinase, domain 1"/>
    <property type="match status" value="1"/>
</dbReference>
<evidence type="ECO:0000256" key="9">
    <source>
        <dbReference type="ARBA" id="ARBA00022741"/>
    </source>
</evidence>
<dbReference type="SUPFAM" id="SSF56112">
    <property type="entry name" value="Protein kinase-like (PK-like)"/>
    <property type="match status" value="1"/>
</dbReference>
<dbReference type="Pfam" id="PF07714">
    <property type="entry name" value="PK_Tyr_Ser-Thr"/>
    <property type="match status" value="1"/>
</dbReference>
<dbReference type="PANTHER" id="PTHR47986">
    <property type="entry name" value="OSJNBA0070M12.3 PROTEIN"/>
    <property type="match status" value="1"/>
</dbReference>
<keyword evidence="7" id="KW-0732">Signal</keyword>
<feature type="non-terminal residue" evidence="16">
    <location>
        <position position="1"/>
    </location>
</feature>
<organism evidence="16 17">
    <name type="scientific">Taxus chinensis</name>
    <name type="common">Chinese yew</name>
    <name type="synonym">Taxus wallichiana var. chinensis</name>
    <dbReference type="NCBI Taxonomy" id="29808"/>
    <lineage>
        <taxon>Eukaryota</taxon>
        <taxon>Viridiplantae</taxon>
        <taxon>Streptophyta</taxon>
        <taxon>Embryophyta</taxon>
        <taxon>Tracheophyta</taxon>
        <taxon>Spermatophyta</taxon>
        <taxon>Pinopsida</taxon>
        <taxon>Pinidae</taxon>
        <taxon>Conifers II</taxon>
        <taxon>Cupressales</taxon>
        <taxon>Taxaceae</taxon>
        <taxon>Taxus</taxon>
    </lineage>
</organism>
<dbReference type="Proteomes" id="UP000824469">
    <property type="component" value="Unassembled WGS sequence"/>
</dbReference>
<keyword evidence="11" id="KW-1133">Transmembrane helix</keyword>
<evidence type="ECO:0000256" key="1">
    <source>
        <dbReference type="ARBA" id="ARBA00004251"/>
    </source>
</evidence>
<evidence type="ECO:0000256" key="11">
    <source>
        <dbReference type="ARBA" id="ARBA00022989"/>
    </source>
</evidence>
<protein>
    <recommendedName>
        <fullName evidence="15">Protein kinase domain-containing protein</fullName>
    </recommendedName>
</protein>
<evidence type="ECO:0000256" key="5">
    <source>
        <dbReference type="ARBA" id="ARBA00022614"/>
    </source>
</evidence>
<dbReference type="InterPro" id="IPR008271">
    <property type="entry name" value="Ser/Thr_kinase_AS"/>
</dbReference>
<comment type="similarity">
    <text evidence="3">In the C-terminal section; belongs to the protein kinase superfamily. Ser/Thr protein kinase family.</text>
</comment>
<keyword evidence="6" id="KW-0812">Transmembrane</keyword>
<keyword evidence="8" id="KW-0677">Repeat</keyword>
<dbReference type="Gene3D" id="1.10.510.10">
    <property type="entry name" value="Transferase(Phosphotransferase) domain 1"/>
    <property type="match status" value="1"/>
</dbReference>
<dbReference type="GO" id="GO:0005524">
    <property type="term" value="F:ATP binding"/>
    <property type="evidence" value="ECO:0007669"/>
    <property type="project" value="UniProtKB-KW"/>
</dbReference>
<reference evidence="16 17" key="1">
    <citation type="journal article" date="2021" name="Nat. Plants">
        <title>The Taxus genome provides insights into paclitaxel biosynthesis.</title>
        <authorList>
            <person name="Xiong X."/>
            <person name="Gou J."/>
            <person name="Liao Q."/>
            <person name="Li Y."/>
            <person name="Zhou Q."/>
            <person name="Bi G."/>
            <person name="Li C."/>
            <person name="Du R."/>
            <person name="Wang X."/>
            <person name="Sun T."/>
            <person name="Guo L."/>
            <person name="Liang H."/>
            <person name="Lu P."/>
            <person name="Wu Y."/>
            <person name="Zhang Z."/>
            <person name="Ro D.K."/>
            <person name="Shang Y."/>
            <person name="Huang S."/>
            <person name="Yan J."/>
        </authorList>
    </citation>
    <scope>NUCLEOTIDE SEQUENCE [LARGE SCALE GENOMIC DNA]</scope>
    <source>
        <strain evidence="16">Ta-2019</strain>
    </source>
</reference>
<evidence type="ECO:0000256" key="2">
    <source>
        <dbReference type="ARBA" id="ARBA00008536"/>
    </source>
</evidence>